<keyword evidence="1" id="KW-0812">Transmembrane</keyword>
<proteinExistence type="predicted"/>
<dbReference type="Pfam" id="PF11990">
    <property type="entry name" value="DUF3487"/>
    <property type="match status" value="1"/>
</dbReference>
<keyword evidence="1" id="KW-0472">Membrane</keyword>
<accession>A0A0F9TW08</accession>
<dbReference type="NCBIfam" id="TIGR03750">
    <property type="entry name" value="conj_TIGR03750"/>
    <property type="match status" value="1"/>
</dbReference>
<organism evidence="2">
    <name type="scientific">marine sediment metagenome</name>
    <dbReference type="NCBI Taxonomy" id="412755"/>
    <lineage>
        <taxon>unclassified sequences</taxon>
        <taxon>metagenomes</taxon>
        <taxon>ecological metagenomes</taxon>
    </lineage>
</organism>
<comment type="caution">
    <text evidence="2">The sequence shown here is derived from an EMBL/GenBank/DDBJ whole genome shotgun (WGS) entry which is preliminary data.</text>
</comment>
<reference evidence="2" key="1">
    <citation type="journal article" date="2015" name="Nature">
        <title>Complex archaea that bridge the gap between prokaryotes and eukaryotes.</title>
        <authorList>
            <person name="Spang A."/>
            <person name="Saw J.H."/>
            <person name="Jorgensen S.L."/>
            <person name="Zaremba-Niedzwiedzka K."/>
            <person name="Martijn J."/>
            <person name="Lind A.E."/>
            <person name="van Eijk R."/>
            <person name="Schleper C."/>
            <person name="Guy L."/>
            <person name="Ettema T.J."/>
        </authorList>
    </citation>
    <scope>NUCLEOTIDE SEQUENCE</scope>
</reference>
<keyword evidence="1" id="KW-1133">Transmembrane helix</keyword>
<feature type="transmembrane region" description="Helical" evidence="1">
    <location>
        <begin position="55"/>
        <end position="74"/>
    </location>
</feature>
<dbReference type="EMBL" id="LAZR01000976">
    <property type="protein sequence ID" value="KKN53326.1"/>
    <property type="molecule type" value="Genomic_DNA"/>
</dbReference>
<protein>
    <recommendedName>
        <fullName evidence="3">TIGR03750 family conjugal transfer protein</fullName>
    </recommendedName>
</protein>
<name>A0A0F9TW08_9ZZZZ</name>
<sequence length="123" mass="14001">MSDSAEILADRLNNEPPIFRGLSNSELGMVLKFGAVFWVPVCLFIATLFGKTMMGMGAAMLMLLLTILVSGSLFQRIKRGRPDYYYQHYLMLRDVFLRVKINTKNDRVIRYSGTWGVGRKDGE</sequence>
<dbReference type="AlphaFoldDB" id="A0A0F9TW08"/>
<gene>
    <name evidence="2" type="ORF">LCGC14_0603630</name>
</gene>
<evidence type="ECO:0000256" key="1">
    <source>
        <dbReference type="SAM" id="Phobius"/>
    </source>
</evidence>
<evidence type="ECO:0000313" key="2">
    <source>
        <dbReference type="EMBL" id="KKN53326.1"/>
    </source>
</evidence>
<dbReference type="InterPro" id="IPR021877">
    <property type="entry name" value="DUF3487"/>
</dbReference>
<feature type="transmembrane region" description="Helical" evidence="1">
    <location>
        <begin position="29"/>
        <end position="49"/>
    </location>
</feature>
<evidence type="ECO:0008006" key="3">
    <source>
        <dbReference type="Google" id="ProtNLM"/>
    </source>
</evidence>